<comment type="catalytic activity">
    <reaction evidence="4">
        <text>NAD(+) + (ADP-D-ribosyl)n-acceptor = nicotinamide + (ADP-D-ribosyl)n+1-acceptor + H(+).</text>
        <dbReference type="EC" id="2.4.2.30"/>
    </reaction>
</comment>
<dbReference type="PROSITE" id="PS51059">
    <property type="entry name" value="PARP_CATALYTIC"/>
    <property type="match status" value="1"/>
</dbReference>
<dbReference type="AlphaFoldDB" id="A0A9P6JFH9"/>
<evidence type="ECO:0000313" key="8">
    <source>
        <dbReference type="EMBL" id="KAF9969221.1"/>
    </source>
</evidence>
<proteinExistence type="predicted"/>
<evidence type="ECO:0000256" key="2">
    <source>
        <dbReference type="ARBA" id="ARBA00022679"/>
    </source>
</evidence>
<gene>
    <name evidence="8" type="ORF">BGZ65_012139</name>
</gene>
<dbReference type="Proteomes" id="UP000749646">
    <property type="component" value="Unassembled WGS sequence"/>
</dbReference>
<evidence type="ECO:0000313" key="9">
    <source>
        <dbReference type="Proteomes" id="UP000749646"/>
    </source>
</evidence>
<dbReference type="GO" id="GO:0006302">
    <property type="term" value="P:double-strand break repair"/>
    <property type="evidence" value="ECO:0007669"/>
    <property type="project" value="TreeGrafter"/>
</dbReference>
<dbReference type="EC" id="2.4.2.-" evidence="5"/>
<dbReference type="SUPFAM" id="SSF56399">
    <property type="entry name" value="ADP-ribosylation"/>
    <property type="match status" value="1"/>
</dbReference>
<feature type="region of interest" description="Disordered" evidence="6">
    <location>
        <begin position="1"/>
        <end position="24"/>
    </location>
</feature>
<sequence length="59" mass="6653">MANSQKAGKHSIKGCGQSYPDEAHDEIIDDELRVPVDPLKSEARGTDNQLQYNEYIVYD</sequence>
<evidence type="ECO:0000256" key="3">
    <source>
        <dbReference type="ARBA" id="ARBA00023027"/>
    </source>
</evidence>
<dbReference type="Pfam" id="PF00644">
    <property type="entry name" value="PARP"/>
    <property type="match status" value="1"/>
</dbReference>
<organism evidence="8 9">
    <name type="scientific">Modicella reniformis</name>
    <dbReference type="NCBI Taxonomy" id="1440133"/>
    <lineage>
        <taxon>Eukaryota</taxon>
        <taxon>Fungi</taxon>
        <taxon>Fungi incertae sedis</taxon>
        <taxon>Mucoromycota</taxon>
        <taxon>Mortierellomycotina</taxon>
        <taxon>Mortierellomycetes</taxon>
        <taxon>Mortierellales</taxon>
        <taxon>Mortierellaceae</taxon>
        <taxon>Modicella</taxon>
    </lineage>
</organism>
<feature type="domain" description="PARP catalytic" evidence="7">
    <location>
        <begin position="1"/>
        <end position="59"/>
    </location>
</feature>
<protein>
    <recommendedName>
        <fullName evidence="5">Poly [ADP-ribose] polymerase</fullName>
        <shortName evidence="5">PARP</shortName>
        <ecNumber evidence="5">2.4.2.-</ecNumber>
    </recommendedName>
</protein>
<keyword evidence="2 5" id="KW-0808">Transferase</keyword>
<feature type="non-terminal residue" evidence="8">
    <location>
        <position position="59"/>
    </location>
</feature>
<dbReference type="GO" id="GO:0070212">
    <property type="term" value="P:protein poly-ADP-ribosylation"/>
    <property type="evidence" value="ECO:0007669"/>
    <property type="project" value="TreeGrafter"/>
</dbReference>
<reference evidence="8" key="1">
    <citation type="journal article" date="2020" name="Fungal Divers.">
        <title>Resolving the Mortierellaceae phylogeny through synthesis of multi-gene phylogenetics and phylogenomics.</title>
        <authorList>
            <person name="Vandepol N."/>
            <person name="Liber J."/>
            <person name="Desiro A."/>
            <person name="Na H."/>
            <person name="Kennedy M."/>
            <person name="Barry K."/>
            <person name="Grigoriev I.V."/>
            <person name="Miller A.N."/>
            <person name="O'Donnell K."/>
            <person name="Stajich J.E."/>
            <person name="Bonito G."/>
        </authorList>
    </citation>
    <scope>NUCLEOTIDE SEQUENCE</scope>
    <source>
        <strain evidence="8">MES-2147</strain>
    </source>
</reference>
<dbReference type="Gene3D" id="3.90.228.10">
    <property type="match status" value="1"/>
</dbReference>
<dbReference type="OrthoDB" id="2017365at2759"/>
<dbReference type="PANTHER" id="PTHR10459:SF60">
    <property type="entry name" value="POLY [ADP-RIBOSE] POLYMERASE 2"/>
    <property type="match status" value="1"/>
</dbReference>
<accession>A0A9P6JFH9</accession>
<keyword evidence="1 5" id="KW-0328">Glycosyltransferase</keyword>
<evidence type="ECO:0000256" key="5">
    <source>
        <dbReference type="RuleBase" id="RU362114"/>
    </source>
</evidence>
<dbReference type="InterPro" id="IPR050800">
    <property type="entry name" value="ARTD/PARP"/>
</dbReference>
<dbReference type="GO" id="GO:0003950">
    <property type="term" value="F:NAD+ poly-ADP-ribosyltransferase activity"/>
    <property type="evidence" value="ECO:0007669"/>
    <property type="project" value="UniProtKB-UniRule"/>
</dbReference>
<evidence type="ECO:0000256" key="1">
    <source>
        <dbReference type="ARBA" id="ARBA00022676"/>
    </source>
</evidence>
<name>A0A9P6JFH9_9FUNG</name>
<dbReference type="GO" id="GO:1990404">
    <property type="term" value="F:NAD+-protein mono-ADP-ribosyltransferase activity"/>
    <property type="evidence" value="ECO:0007669"/>
    <property type="project" value="TreeGrafter"/>
</dbReference>
<dbReference type="GO" id="GO:0005730">
    <property type="term" value="C:nucleolus"/>
    <property type="evidence" value="ECO:0007669"/>
    <property type="project" value="TreeGrafter"/>
</dbReference>
<evidence type="ECO:0000256" key="6">
    <source>
        <dbReference type="SAM" id="MobiDB-lite"/>
    </source>
</evidence>
<dbReference type="InterPro" id="IPR012317">
    <property type="entry name" value="Poly(ADP-ribose)pol_cat_dom"/>
</dbReference>
<evidence type="ECO:0000256" key="4">
    <source>
        <dbReference type="ARBA" id="ARBA00033987"/>
    </source>
</evidence>
<evidence type="ECO:0000259" key="7">
    <source>
        <dbReference type="PROSITE" id="PS51059"/>
    </source>
</evidence>
<keyword evidence="3 5" id="KW-0520">NAD</keyword>
<comment type="caution">
    <text evidence="8">The sequence shown here is derived from an EMBL/GenBank/DDBJ whole genome shotgun (WGS) entry which is preliminary data.</text>
</comment>
<keyword evidence="9" id="KW-1185">Reference proteome</keyword>
<dbReference type="EMBL" id="JAAAHW010005287">
    <property type="protein sequence ID" value="KAF9969221.1"/>
    <property type="molecule type" value="Genomic_DNA"/>
</dbReference>
<dbReference type="PANTHER" id="PTHR10459">
    <property type="entry name" value="DNA LIGASE"/>
    <property type="match status" value="1"/>
</dbReference>